<keyword evidence="2" id="KW-0539">Nucleus</keyword>
<dbReference type="Gene3D" id="4.10.240.10">
    <property type="entry name" value="Zn(2)-C6 fungal-type DNA-binding domain"/>
    <property type="match status" value="1"/>
</dbReference>
<dbReference type="GO" id="GO:0006351">
    <property type="term" value="P:DNA-templated transcription"/>
    <property type="evidence" value="ECO:0007669"/>
    <property type="project" value="InterPro"/>
</dbReference>
<dbReference type="EMBL" id="KQ964435">
    <property type="protein sequence ID" value="KXN73529.1"/>
    <property type="molecule type" value="Genomic_DNA"/>
</dbReference>
<dbReference type="SMART" id="SM00066">
    <property type="entry name" value="GAL4"/>
    <property type="match status" value="1"/>
</dbReference>
<keyword evidence="5" id="KW-1185">Reference proteome</keyword>
<reference evidence="4 5" key="1">
    <citation type="journal article" date="2015" name="Genome Biol. Evol.">
        <title>Phylogenomic analyses indicate that early fungi evolved digesting cell walls of algal ancestors of land plants.</title>
        <authorList>
            <person name="Chang Y."/>
            <person name="Wang S."/>
            <person name="Sekimoto S."/>
            <person name="Aerts A.L."/>
            <person name="Choi C."/>
            <person name="Clum A."/>
            <person name="LaButti K.M."/>
            <person name="Lindquist E.A."/>
            <person name="Yee Ngan C."/>
            <person name="Ohm R.A."/>
            <person name="Salamov A.A."/>
            <person name="Grigoriev I.V."/>
            <person name="Spatafora J.W."/>
            <person name="Berbee M.L."/>
        </authorList>
    </citation>
    <scope>NUCLEOTIDE SEQUENCE [LARGE SCALE GENOMIC DNA]</scope>
    <source>
        <strain evidence="4 5">NRRL 28638</strain>
    </source>
</reference>
<dbReference type="CDD" id="cd12148">
    <property type="entry name" value="fungal_TF_MHR"/>
    <property type="match status" value="1"/>
</dbReference>
<gene>
    <name evidence="4" type="ORF">CONCODRAFT_77285</name>
</gene>
<dbReference type="InterPro" id="IPR007219">
    <property type="entry name" value="XnlR_reg_dom"/>
</dbReference>
<dbReference type="PROSITE" id="PS50048">
    <property type="entry name" value="ZN2_CY6_FUNGAL_2"/>
    <property type="match status" value="1"/>
</dbReference>
<dbReference type="SUPFAM" id="SSF57701">
    <property type="entry name" value="Zn2/Cys6 DNA-binding domain"/>
    <property type="match status" value="1"/>
</dbReference>
<accession>A0A137PEU2</accession>
<evidence type="ECO:0000256" key="2">
    <source>
        <dbReference type="ARBA" id="ARBA00023242"/>
    </source>
</evidence>
<evidence type="ECO:0000313" key="5">
    <source>
        <dbReference type="Proteomes" id="UP000070444"/>
    </source>
</evidence>
<name>A0A137PEU2_CONC2</name>
<organism evidence="4 5">
    <name type="scientific">Conidiobolus coronatus (strain ATCC 28846 / CBS 209.66 / NRRL 28638)</name>
    <name type="common">Delacroixia coronata</name>
    <dbReference type="NCBI Taxonomy" id="796925"/>
    <lineage>
        <taxon>Eukaryota</taxon>
        <taxon>Fungi</taxon>
        <taxon>Fungi incertae sedis</taxon>
        <taxon>Zoopagomycota</taxon>
        <taxon>Entomophthoromycotina</taxon>
        <taxon>Entomophthoromycetes</taxon>
        <taxon>Entomophthorales</taxon>
        <taxon>Ancylistaceae</taxon>
        <taxon>Conidiobolus</taxon>
    </lineage>
</organism>
<feature type="domain" description="Zn(2)-C6 fungal-type" evidence="3">
    <location>
        <begin position="25"/>
        <end position="55"/>
    </location>
</feature>
<dbReference type="AlphaFoldDB" id="A0A137PEU2"/>
<dbReference type="GO" id="GO:0008270">
    <property type="term" value="F:zinc ion binding"/>
    <property type="evidence" value="ECO:0007669"/>
    <property type="project" value="InterPro"/>
</dbReference>
<keyword evidence="1" id="KW-0479">Metal-binding</keyword>
<evidence type="ECO:0000259" key="3">
    <source>
        <dbReference type="PROSITE" id="PS50048"/>
    </source>
</evidence>
<dbReference type="Pfam" id="PF04082">
    <property type="entry name" value="Fungal_trans"/>
    <property type="match status" value="1"/>
</dbReference>
<dbReference type="PROSITE" id="PS00463">
    <property type="entry name" value="ZN2_CY6_FUNGAL_1"/>
    <property type="match status" value="1"/>
</dbReference>
<evidence type="ECO:0000256" key="1">
    <source>
        <dbReference type="ARBA" id="ARBA00022723"/>
    </source>
</evidence>
<dbReference type="GO" id="GO:0003677">
    <property type="term" value="F:DNA binding"/>
    <property type="evidence" value="ECO:0007669"/>
    <property type="project" value="InterPro"/>
</dbReference>
<dbReference type="PANTHER" id="PTHR46910">
    <property type="entry name" value="TRANSCRIPTION FACTOR PDR1"/>
    <property type="match status" value="1"/>
</dbReference>
<dbReference type="Proteomes" id="UP000070444">
    <property type="component" value="Unassembled WGS sequence"/>
</dbReference>
<dbReference type="InterPro" id="IPR036864">
    <property type="entry name" value="Zn2-C6_fun-type_DNA-bd_sf"/>
</dbReference>
<dbReference type="Pfam" id="PF00172">
    <property type="entry name" value="Zn_clus"/>
    <property type="match status" value="1"/>
</dbReference>
<proteinExistence type="predicted"/>
<dbReference type="PANTHER" id="PTHR46910:SF13">
    <property type="entry name" value="SPECIFIC TRANSCRIPTION FACTOR, PUTATIVE (AFU_ORTHOLOGUE AFUA_4G06190)-RELATED"/>
    <property type="match status" value="1"/>
</dbReference>
<dbReference type="CDD" id="cd00067">
    <property type="entry name" value="GAL4"/>
    <property type="match status" value="1"/>
</dbReference>
<dbReference type="InterPro" id="IPR001138">
    <property type="entry name" value="Zn2Cys6_DnaBD"/>
</dbReference>
<dbReference type="InterPro" id="IPR050987">
    <property type="entry name" value="AtrR-like"/>
</dbReference>
<dbReference type="GO" id="GO:0000981">
    <property type="term" value="F:DNA-binding transcription factor activity, RNA polymerase II-specific"/>
    <property type="evidence" value="ECO:0007669"/>
    <property type="project" value="InterPro"/>
</dbReference>
<evidence type="ECO:0000313" key="4">
    <source>
        <dbReference type="EMBL" id="KXN73529.1"/>
    </source>
</evidence>
<sequence length="744" mass="86646">MANSFIERSSADNNVKMKSNRASRACERCRLRKIKCDGNLAGCNKCLAKKLECTYKDRSAAFQPNLTSRLKFFTPEIENTEITRRKFSYSTKLNSYPLYQSLSEPTLPFNLLELKHQLSEVSSSKQFKIVPYSHETHSKKLITRSRTAPSSGINYLDFNMMRLASKTAHAGLKKYELLTLYPNGRFEVQGFSPIGYMFTNASFLECLTNEAHESGIFNANLARSSNFNLPVLNSPTLRHRLNLSWQILVKTLCMEYFKRIHLSYPLLDPEHFLKLLDEYRSGMVNTNEGSWPYFGFLVSVLCLVTVSIVPSLSQYHELFELETKKSIQKYYKIPHTYICQALFLLRTFPKLKDKNSKWIRINHVAIRMSIGLGCMSELPSSKNIANNRAVKLMNLRIGLIAHFIDLAVISAVNSSPQLTEEMFTNPLFSLPLNHPYLHQECQLDNQRPCKFNTDEYFPQCKHHDFVTLRLLIEITRVFYTITKFNNSIIIHSMNNPNYIEEKLVESIGLEKMIVNIFKNIPAEFNTMLREFKLIEVFSKFKSIECLLERNILITELPKKSQKFTIYIHLWLYFNLISTWEKLSKFELIWSPTNNEEDSIREYCAKRCLLSVIKLSQLIWVIGDHFNSYLLNNKYLMISKACLILSRVLIAYNAESIKHGIQPIKSVQIHQNRNFEYPFSGLQDTFISLEEPLMIANNYNINNLIINLEFLISIVYYYSKDLPLSKEVFLTLREYLKQKDIEINL</sequence>
<dbReference type="OrthoDB" id="5154299at2759"/>
<protein>
    <recommendedName>
        <fullName evidence="3">Zn(2)-C6 fungal-type domain-containing protein</fullName>
    </recommendedName>
</protein>